<dbReference type="PANTHER" id="PTHR36528">
    <property type="entry name" value="CRISPR SYSTEM SINGLE-STRAND-SPECIFIC DEOXYRIBONUCLEASE CAS10/CSM1 (SUBTYPE III-A)"/>
    <property type="match status" value="1"/>
</dbReference>
<dbReference type="OrthoDB" id="9768769at2"/>
<organism evidence="6 7">
    <name type="scientific">Caldicellulosiruptor owensensis (strain ATCC 700167 / DSM 13100 / OL)</name>
    <dbReference type="NCBI Taxonomy" id="632518"/>
    <lineage>
        <taxon>Bacteria</taxon>
        <taxon>Bacillati</taxon>
        <taxon>Bacillota</taxon>
        <taxon>Bacillota incertae sedis</taxon>
        <taxon>Caldicellulosiruptorales</taxon>
        <taxon>Caldicellulosiruptoraceae</taxon>
        <taxon>Caldicellulosiruptor</taxon>
    </lineage>
</organism>
<dbReference type="GO" id="GO:0000166">
    <property type="term" value="F:nucleotide binding"/>
    <property type="evidence" value="ECO:0007669"/>
    <property type="project" value="UniProtKB-KW"/>
</dbReference>
<evidence type="ECO:0000259" key="5">
    <source>
        <dbReference type="PROSITE" id="PS50887"/>
    </source>
</evidence>
<protein>
    <recommendedName>
        <fullName evidence="5">GGDEF domain-containing protein</fullName>
    </recommendedName>
</protein>
<keyword evidence="2" id="KW-0547">Nucleotide-binding</keyword>
<comment type="cofactor">
    <cofactor evidence="1">
        <name>a divalent metal cation</name>
        <dbReference type="ChEBI" id="CHEBI:60240"/>
    </cofactor>
</comment>
<dbReference type="GO" id="GO:0051607">
    <property type="term" value="P:defense response to virus"/>
    <property type="evidence" value="ECO:0007669"/>
    <property type="project" value="UniProtKB-KW"/>
</dbReference>
<dbReference type="InterPro" id="IPR013408">
    <property type="entry name" value="Cas10/Csm1"/>
</dbReference>
<dbReference type="STRING" id="632518.Calow_2213"/>
<dbReference type="InterPro" id="IPR054767">
    <property type="entry name" value="Cas10-Cmr2_palm2"/>
</dbReference>
<proteinExistence type="predicted"/>
<dbReference type="Gene3D" id="3.30.70.270">
    <property type="match status" value="1"/>
</dbReference>
<dbReference type="Pfam" id="PF01966">
    <property type="entry name" value="HD"/>
    <property type="match status" value="1"/>
</dbReference>
<dbReference type="RefSeq" id="WP_013413035.1">
    <property type="nucleotide sequence ID" value="NC_014657.1"/>
</dbReference>
<keyword evidence="4" id="KW-0812">Transmembrane</keyword>
<evidence type="ECO:0000256" key="3">
    <source>
        <dbReference type="ARBA" id="ARBA00023118"/>
    </source>
</evidence>
<accession>E4Q736</accession>
<gene>
    <name evidence="6" type="ordered locus">Calow_2213</name>
</gene>
<dbReference type="InterPro" id="IPR006674">
    <property type="entry name" value="HD_domain"/>
</dbReference>
<evidence type="ECO:0000256" key="2">
    <source>
        <dbReference type="ARBA" id="ARBA00022741"/>
    </source>
</evidence>
<feature type="transmembrane region" description="Helical" evidence="4">
    <location>
        <begin position="312"/>
        <end position="333"/>
    </location>
</feature>
<keyword evidence="4" id="KW-1133">Transmembrane helix</keyword>
<dbReference type="Proteomes" id="UP000006889">
    <property type="component" value="Chromosome"/>
</dbReference>
<dbReference type="eggNOG" id="COG1353">
    <property type="taxonomic scope" value="Bacteria"/>
</dbReference>
<keyword evidence="3" id="KW-0051">Antiviral defense</keyword>
<dbReference type="InterPro" id="IPR052117">
    <property type="entry name" value="Cas10/Csm1_subtype-III-A"/>
</dbReference>
<evidence type="ECO:0000256" key="1">
    <source>
        <dbReference type="ARBA" id="ARBA00001968"/>
    </source>
</evidence>
<reference key="1">
    <citation type="submission" date="2010-09" db="EMBL/GenBank/DDBJ databases">
        <title>Complete sequence of Caldicellulosiruptor owensensis OL.</title>
        <authorList>
            <consortium name="US DOE Joint Genome Institute"/>
            <person name="Lucas S."/>
            <person name="Copeland A."/>
            <person name="Lapidus A."/>
            <person name="Cheng J.-F."/>
            <person name="Bruce D."/>
            <person name="Goodwin L."/>
            <person name="Pitluck S."/>
            <person name="Davenport K."/>
            <person name="Detter J.C."/>
            <person name="Han C."/>
            <person name="Tapia R."/>
            <person name="Land M."/>
            <person name="Hauser L."/>
            <person name="Chang Y.-J."/>
            <person name="Jeffries C."/>
            <person name="Kyrpides N."/>
            <person name="Ivanova N."/>
            <person name="Mikhailova N."/>
            <person name="Blumer-Schuette S.E."/>
            <person name="Kelly R.M."/>
            <person name="Woyke T."/>
        </authorList>
    </citation>
    <scope>NUCLEOTIDE SEQUENCE</scope>
    <source>
        <strain>OL</strain>
    </source>
</reference>
<evidence type="ECO:0000313" key="7">
    <source>
        <dbReference type="Proteomes" id="UP000006889"/>
    </source>
</evidence>
<evidence type="ECO:0000313" key="6">
    <source>
        <dbReference type="EMBL" id="ADQ05716.1"/>
    </source>
</evidence>
<dbReference type="PROSITE" id="PS50887">
    <property type="entry name" value="GGDEF"/>
    <property type="match status" value="1"/>
</dbReference>
<reference evidence="6 7" key="2">
    <citation type="journal article" date="2011" name="J. Bacteriol.">
        <title>Complete genome sequences for the anaerobic, extremely thermophilic plant biomass-degrading bacteria Caldicellulosiruptor hydrothermalis, Caldicellulosiruptor kristjanssonii, Caldicellulosiruptor kronotskyensis, Caldicellulosiruptor owensenis, and Caldicellulosiruptor lactoaceticus.</title>
        <authorList>
            <person name="Blumer-Schuette S.E."/>
            <person name="Ozdemir I."/>
            <person name="Mistry D."/>
            <person name="Lucas S."/>
            <person name="Lapidus A."/>
            <person name="Cheng J.F."/>
            <person name="Goodwin L.A."/>
            <person name="Pitluck S."/>
            <person name="Land M.L."/>
            <person name="Hauser L.J."/>
            <person name="Woyke T."/>
            <person name="Mikhailova N."/>
            <person name="Pati A."/>
            <person name="Kyrpides N.C."/>
            <person name="Ivanova N."/>
            <person name="Detter J.C."/>
            <person name="Walston-Davenport K."/>
            <person name="Han S."/>
            <person name="Adams M.W."/>
            <person name="Kelly R.M."/>
        </authorList>
    </citation>
    <scope>NUCLEOTIDE SEQUENCE [LARGE SCALE GENOMIC DNA]</scope>
    <source>
        <strain evidence="7">ATCC 700167 / DSM 13100 / OL</strain>
    </source>
</reference>
<name>E4Q736_CALOW</name>
<dbReference type="HOGENOM" id="CLU_017487_0_0_9"/>
<evidence type="ECO:0000256" key="4">
    <source>
        <dbReference type="SAM" id="Phobius"/>
    </source>
</evidence>
<dbReference type="InterPro" id="IPR043128">
    <property type="entry name" value="Rev_trsase/Diguanyl_cyclase"/>
</dbReference>
<dbReference type="InterPro" id="IPR000160">
    <property type="entry name" value="GGDEF_dom"/>
</dbReference>
<dbReference type="NCBIfam" id="TIGR02578">
    <property type="entry name" value="cas_TM1811_Csm1"/>
    <property type="match status" value="1"/>
</dbReference>
<sequence length="815" mass="94248">MQKREIINTIAFAALMHDIGKFVRRSGLGKSSHEDESKEFLNRYKGIIQQSSLFSSEQLELVEKLVVNHHNNLSSSNDSKFSDDEKNLLKILIYSDWDSASERSTETEATGSQEYLPIHSILSFINEAFEIDEVWRQGKEEEAGEYLLQIKAFLPQDALLYRKPELDSNTSVVKENEKMFNKFEKEFNSLIKSSSSQDEFIMRLNYILKRYSTYITSSGKERVRDISLYHHSATTAAFAVNRYIDFVAGEKIDRYKKMGVIYGRLFKIQDYIFSGINSKIEKPLRRIITRSQLVSILNMLIPYDIIKTLKLYPFNIIFYGGGAFLIFIPCSYIQDAERKISEIKQKVADIFESKIYFEAICDQISIVDENGKYTIGNELKRLGAKLSDKKLSRSFDTIPSLFQEGYFDRKYFKCNNCSINSSNVIQEGEDYICKACYIENKWMNIDISKIKINVENLKVENIESPEHLEGDLRKNESVVNFSNQGIDEFKCIDTFLQGRKFIYNIHVCKKCPVFDKCNEPYKFDTSEPKDNDAKKIISTNCLEKLSNSDNIIATAKMDIDDLGFILYQVYPVRASQKEEYPFSVSRLSYASWLLNLFFTEGVKSVIDEKFKNEVMILYSGGDDLLITGVWEKVIEAIDEIEKEFSMFITGKIVSQRNVTVTSSIVFHRANENFDAVIKSVSEGLEKAKAVKNSVYIFDAVLSYPKLRESKEIAAKIVEYVEKKILTKSMVAKLLDILENRKKSRKIPYLEIKAVSQYCYLKRRLIEENRKLSKEQKEEVIEFLDSFMLIPSTCRDVDMQIVAVKIALRKLIKNKE</sequence>
<dbReference type="PANTHER" id="PTHR36528:SF1">
    <property type="entry name" value="CRISPR SYSTEM SINGLE-STRAND-SPECIFIC DEOXYRIBONUCLEASE CAS10_CSM1 (SUBTYPE III-A)"/>
    <property type="match status" value="1"/>
</dbReference>
<dbReference type="SUPFAM" id="SSF109604">
    <property type="entry name" value="HD-domain/PDEase-like"/>
    <property type="match status" value="1"/>
</dbReference>
<dbReference type="EMBL" id="CP002216">
    <property type="protein sequence ID" value="ADQ05716.1"/>
    <property type="molecule type" value="Genomic_DNA"/>
</dbReference>
<dbReference type="KEGG" id="cow:Calow_2213"/>
<keyword evidence="4" id="KW-0472">Membrane</keyword>
<keyword evidence="7" id="KW-1185">Reference proteome</keyword>
<feature type="domain" description="GGDEF" evidence="5">
    <location>
        <begin position="550"/>
        <end position="699"/>
    </location>
</feature>
<dbReference type="Pfam" id="PF22335">
    <property type="entry name" value="Cas10-Cmr2_palm2"/>
    <property type="match status" value="1"/>
</dbReference>
<dbReference type="AlphaFoldDB" id="E4Q736"/>